<organism evidence="1 2">
    <name type="scientific">Rhodovibrio sodomensis</name>
    <dbReference type="NCBI Taxonomy" id="1088"/>
    <lineage>
        <taxon>Bacteria</taxon>
        <taxon>Pseudomonadati</taxon>
        <taxon>Pseudomonadota</taxon>
        <taxon>Alphaproteobacteria</taxon>
        <taxon>Rhodospirillales</taxon>
        <taxon>Rhodovibrionaceae</taxon>
        <taxon>Rhodovibrio</taxon>
    </lineage>
</organism>
<proteinExistence type="predicted"/>
<reference evidence="1 2" key="1">
    <citation type="journal article" date="2020" name="Microorganisms">
        <title>Osmotic Adaptation and Compatible Solute Biosynthesis of Phototrophic Bacteria as Revealed from Genome Analyses.</title>
        <authorList>
            <person name="Imhoff J.F."/>
            <person name="Rahn T."/>
            <person name="Kunzel S."/>
            <person name="Keller A."/>
            <person name="Neulinger S.C."/>
        </authorList>
    </citation>
    <scope>NUCLEOTIDE SEQUENCE [LARGE SCALE GENOMIC DNA]</scope>
    <source>
        <strain evidence="1 2">DSM 9895</strain>
    </source>
</reference>
<sequence>MSDAPYMQPLTLHLIEPRRDPLPEDLLEAAAREAKSKPRKGTDPFIEYGQNDILKKAKRARLALILVGKPHYALHDLASRSDSVTLIEVGPYGLRGWATDQNYGCSPRNALSLIEGWLRPRGASRQPDFIRTPIRQFLAQLDQDILGALKRCRRFEESVYNWISVQPERRGMAVRSYPALVEEMIESPAVAAAITFGGSLEEALADATRLSRAQVRLFAGRPVWMMAKSPLRFDTNLRQQLRETPPHVLPRTLQGWHDFHLLWSMISMLGQRVESDTKRKILADTVKRKGWARELRVLTDHQAPSSAIRSSFDALGDLMHCLLVPAAIATGHANARNCVNALKTRNKTRSGDALIKQIAGDGGLRALLAFSAAWHARVAGRDTAGGASNNTTALYSDNQELQHLTQRPQTFDDGVVATPIRTIGDLRRESAELNHCLARVYQGSLINGSLVAFKLEGPDGLRASCTIRVRDSGKHTADAAHGHNDCTDPRFNAALAALVERVEGEALSGGEETLRIYNMHRGLAGMIEDPSLALENAQAAFPQFAPMLPKRLRAPDAMSLIEGPLFPVARTLCLKAWTKAMIEEQAADANGQYSLAA</sequence>
<evidence type="ECO:0000313" key="2">
    <source>
        <dbReference type="Proteomes" id="UP001296873"/>
    </source>
</evidence>
<protein>
    <submittedName>
        <fullName evidence="1">Uncharacterized protein</fullName>
    </submittedName>
</protein>
<gene>
    <name evidence="1" type="ORF">CKO28_01480</name>
</gene>
<keyword evidence="2" id="KW-1185">Reference proteome</keyword>
<name>A0ABS1D9R5_9PROT</name>
<dbReference type="EMBL" id="NRRL01000001">
    <property type="protein sequence ID" value="MBK1666716.1"/>
    <property type="molecule type" value="Genomic_DNA"/>
</dbReference>
<comment type="caution">
    <text evidence="1">The sequence shown here is derived from an EMBL/GenBank/DDBJ whole genome shotgun (WGS) entry which is preliminary data.</text>
</comment>
<evidence type="ECO:0000313" key="1">
    <source>
        <dbReference type="EMBL" id="MBK1666716.1"/>
    </source>
</evidence>
<dbReference type="Proteomes" id="UP001296873">
    <property type="component" value="Unassembled WGS sequence"/>
</dbReference>
<dbReference type="RefSeq" id="WP_200338771.1">
    <property type="nucleotide sequence ID" value="NZ_NRRL01000001.1"/>
</dbReference>
<accession>A0ABS1D9R5</accession>